<evidence type="ECO:0000259" key="14">
    <source>
        <dbReference type="Pfam" id="PF02665"/>
    </source>
</evidence>
<dbReference type="PANTHER" id="PTHR30598">
    <property type="entry name" value="NITRATE REDUCTASE PRIVATE CHAPERONE, REDOX ENZYME MATURATION PROTEIN REMP FAMILY"/>
    <property type="match status" value="1"/>
</dbReference>
<evidence type="ECO:0000256" key="3">
    <source>
        <dbReference type="ARBA" id="ARBA00022475"/>
    </source>
</evidence>
<evidence type="ECO:0000256" key="1">
    <source>
        <dbReference type="ARBA" id="ARBA00004651"/>
    </source>
</evidence>
<keyword evidence="10" id="KW-0408">Iron</keyword>
<dbReference type="InterPro" id="IPR036197">
    <property type="entry name" value="NarG-like_sf"/>
</dbReference>
<feature type="transmembrane region" description="Helical" evidence="13">
    <location>
        <begin position="91"/>
        <end position="110"/>
    </location>
</feature>
<keyword evidence="11" id="KW-0534">Nitrate assimilation</keyword>
<evidence type="ECO:0000256" key="12">
    <source>
        <dbReference type="ARBA" id="ARBA00023136"/>
    </source>
</evidence>
<organism evidence="15 16">
    <name type="scientific">Mycobacterium servetii</name>
    <dbReference type="NCBI Taxonomy" id="3237418"/>
    <lineage>
        <taxon>Bacteria</taxon>
        <taxon>Bacillati</taxon>
        <taxon>Actinomycetota</taxon>
        <taxon>Actinomycetes</taxon>
        <taxon>Mycobacteriales</taxon>
        <taxon>Mycobacteriaceae</taxon>
        <taxon>Mycobacterium</taxon>
    </lineage>
</organism>
<feature type="domain" description="NarG-like" evidence="14">
    <location>
        <begin position="4"/>
        <end position="225"/>
    </location>
</feature>
<dbReference type="InterPro" id="IPR003816">
    <property type="entry name" value="Nitrate_red_gam"/>
</dbReference>
<evidence type="ECO:0000313" key="15">
    <source>
        <dbReference type="EMBL" id="MEY8015052.1"/>
    </source>
</evidence>
<feature type="transmembrane region" description="Helical" evidence="13">
    <location>
        <begin position="130"/>
        <end position="149"/>
    </location>
</feature>
<keyword evidence="7" id="KW-0249">Electron transport</keyword>
<dbReference type="NCBIfam" id="TIGR00351">
    <property type="entry name" value="narI"/>
    <property type="match status" value="1"/>
</dbReference>
<evidence type="ECO:0000256" key="7">
    <source>
        <dbReference type="ARBA" id="ARBA00022982"/>
    </source>
</evidence>
<evidence type="ECO:0000256" key="9">
    <source>
        <dbReference type="ARBA" id="ARBA00023002"/>
    </source>
</evidence>
<gene>
    <name evidence="15" type="primary">narI</name>
    <name evidence="15" type="ORF">AB8998_08550</name>
</gene>
<dbReference type="EMBL" id="JBGEDP010000001">
    <property type="protein sequence ID" value="MEY8015052.1"/>
    <property type="molecule type" value="Genomic_DNA"/>
</dbReference>
<dbReference type="InterPro" id="IPR051936">
    <property type="entry name" value="Heme-iron_electron_transfer"/>
</dbReference>
<accession>A0ABV4BZ79</accession>
<keyword evidence="4" id="KW-0349">Heme</keyword>
<comment type="caution">
    <text evidence="15">The sequence shown here is derived from an EMBL/GenBank/DDBJ whole genome shotgun (WGS) entry which is preliminary data.</text>
</comment>
<dbReference type="SUPFAM" id="SSF103501">
    <property type="entry name" value="Respiratory nitrate reductase 1 gamma chain"/>
    <property type="match status" value="1"/>
</dbReference>
<feature type="transmembrane region" description="Helical" evidence="13">
    <location>
        <begin position="6"/>
        <end position="25"/>
    </location>
</feature>
<keyword evidence="2" id="KW-0813">Transport</keyword>
<evidence type="ECO:0000256" key="11">
    <source>
        <dbReference type="ARBA" id="ARBA00023063"/>
    </source>
</evidence>
<evidence type="ECO:0000256" key="2">
    <source>
        <dbReference type="ARBA" id="ARBA00022448"/>
    </source>
</evidence>
<protein>
    <submittedName>
        <fullName evidence="15">Respiratory nitrate reductase subunit gamma</fullName>
    </submittedName>
</protein>
<reference evidence="15 16" key="1">
    <citation type="submission" date="2024-08" db="EMBL/GenBank/DDBJ databases">
        <title>Mycobacterium servetensis sp. nov., a novel rapid-growing mycobacterial species recovered from a human patient in Zaragoza, Spain.</title>
        <authorList>
            <person name="Tristancho-Baro A.I."/>
            <person name="Buenestado-Serrano S."/>
            <person name="Garcia De Viedma D."/>
            <person name="Milagro-Beamonte A."/>
            <person name="Burillo N."/>
            <person name="Sanz S."/>
            <person name="Lopez-Calleja A.I."/>
            <person name="Penas-Utrilla D."/>
            <person name="Guardingo M."/>
            <person name="Garcia M.J."/>
            <person name="Vinuelas-Bayon J."/>
        </authorList>
    </citation>
    <scope>NUCLEOTIDE SEQUENCE [LARGE SCALE GENOMIC DNA]</scope>
    <source>
        <strain evidence="16">HUMS_12744610</strain>
    </source>
</reference>
<evidence type="ECO:0000256" key="6">
    <source>
        <dbReference type="ARBA" id="ARBA00022723"/>
    </source>
</evidence>
<keyword evidence="5 13" id="KW-0812">Transmembrane</keyword>
<keyword evidence="3" id="KW-1003">Cell membrane</keyword>
<keyword evidence="12 13" id="KW-0472">Membrane</keyword>
<evidence type="ECO:0000256" key="5">
    <source>
        <dbReference type="ARBA" id="ARBA00022692"/>
    </source>
</evidence>
<evidence type="ECO:0000256" key="4">
    <source>
        <dbReference type="ARBA" id="ARBA00022617"/>
    </source>
</evidence>
<dbReference type="InterPro" id="IPR023234">
    <property type="entry name" value="NarG-like_domain"/>
</dbReference>
<dbReference type="Gene3D" id="1.20.950.20">
    <property type="entry name" value="Transmembrane di-heme cytochromes, Chain C"/>
    <property type="match status" value="1"/>
</dbReference>
<feature type="transmembrane region" description="Helical" evidence="13">
    <location>
        <begin position="46"/>
        <end position="71"/>
    </location>
</feature>
<keyword evidence="16" id="KW-1185">Reference proteome</keyword>
<dbReference type="RefSeq" id="WP_369737475.1">
    <property type="nucleotide sequence ID" value="NZ_JBGEDP010000001.1"/>
</dbReference>
<keyword evidence="9" id="KW-0560">Oxidoreductase</keyword>
<evidence type="ECO:0000256" key="13">
    <source>
        <dbReference type="SAM" id="Phobius"/>
    </source>
</evidence>
<sequence length="243" mass="27543">MFSNVLFWDIAPYVTLAVLIIGSWWRYRYDKFGWTSRSSQIYESRLLRIGSPIFHFGILAVFAGHVMGLLIPPRVTHWLHVSDYAYHLQAVIAGSIAGAAALAGIGLLIYRRFTRPAVSAATTRGDKVMYVVLVLAIVVGLYCDLIGTGPHGGEFHYRYTVGLWFRRIWLLQPHGEVMINAPWDYQLHALIGMVLFAMWPFTRLVHVFSAPVAYLFRPYIVYRSREVAAKGDMVGAAPPRRGW</sequence>
<dbReference type="PANTHER" id="PTHR30598:SF3">
    <property type="entry name" value="RESPIRATORY NITRATE REDUCTASE 1 GAMMA CHAIN"/>
    <property type="match status" value="1"/>
</dbReference>
<evidence type="ECO:0000256" key="8">
    <source>
        <dbReference type="ARBA" id="ARBA00022989"/>
    </source>
</evidence>
<keyword evidence="8 13" id="KW-1133">Transmembrane helix</keyword>
<evidence type="ECO:0000313" key="16">
    <source>
        <dbReference type="Proteomes" id="UP001564760"/>
    </source>
</evidence>
<keyword evidence="6" id="KW-0479">Metal-binding</keyword>
<evidence type="ECO:0000256" key="10">
    <source>
        <dbReference type="ARBA" id="ARBA00023004"/>
    </source>
</evidence>
<comment type="subcellular location">
    <subcellularLocation>
        <location evidence="1">Cell membrane</location>
        <topology evidence="1">Multi-pass membrane protein</topology>
    </subcellularLocation>
</comment>
<dbReference type="Proteomes" id="UP001564760">
    <property type="component" value="Unassembled WGS sequence"/>
</dbReference>
<name>A0ABV4BZ79_9MYCO</name>
<proteinExistence type="predicted"/>
<dbReference type="Pfam" id="PF02665">
    <property type="entry name" value="Nitrate_red_gam"/>
    <property type="match status" value="1"/>
</dbReference>
<feature type="transmembrane region" description="Helical" evidence="13">
    <location>
        <begin position="190"/>
        <end position="216"/>
    </location>
</feature>